<evidence type="ECO:0000313" key="9">
    <source>
        <dbReference type="Proteomes" id="UP001304125"/>
    </source>
</evidence>
<evidence type="ECO:0000256" key="5">
    <source>
        <dbReference type="ARBA" id="ARBA00023136"/>
    </source>
</evidence>
<accession>A0AA96F4T1</accession>
<dbReference type="Proteomes" id="UP001304125">
    <property type="component" value="Chromosome"/>
</dbReference>
<dbReference type="SUPFAM" id="SSF82866">
    <property type="entry name" value="Multidrug efflux transporter AcrB transmembrane domain"/>
    <property type="match status" value="2"/>
</dbReference>
<feature type="transmembrane region" description="Helical" evidence="6">
    <location>
        <begin position="618"/>
        <end position="645"/>
    </location>
</feature>
<feature type="transmembrane region" description="Helical" evidence="6">
    <location>
        <begin position="226"/>
        <end position="247"/>
    </location>
</feature>
<comment type="subcellular location">
    <subcellularLocation>
        <location evidence="1">Cell membrane</location>
        <topology evidence="1">Multi-pass membrane protein</topology>
    </subcellularLocation>
</comment>
<evidence type="ECO:0000313" key="8">
    <source>
        <dbReference type="EMBL" id="WNM23754.1"/>
    </source>
</evidence>
<keyword evidence="5 6" id="KW-0472">Membrane</keyword>
<dbReference type="PROSITE" id="PS50156">
    <property type="entry name" value="SSD"/>
    <property type="match status" value="1"/>
</dbReference>
<dbReference type="AlphaFoldDB" id="A0AA96F4T1"/>
<dbReference type="PANTHER" id="PTHR33406">
    <property type="entry name" value="MEMBRANE PROTEIN MJ1562-RELATED"/>
    <property type="match status" value="1"/>
</dbReference>
<dbReference type="InterPro" id="IPR050545">
    <property type="entry name" value="Mycobact_MmpL"/>
</dbReference>
<keyword evidence="2" id="KW-1003">Cell membrane</keyword>
<dbReference type="InterPro" id="IPR000731">
    <property type="entry name" value="SSD"/>
</dbReference>
<dbReference type="PANTHER" id="PTHR33406:SF13">
    <property type="entry name" value="MEMBRANE PROTEIN YDFJ"/>
    <property type="match status" value="1"/>
</dbReference>
<dbReference type="Gene3D" id="1.20.1640.10">
    <property type="entry name" value="Multidrug efflux transporter AcrB transmembrane domain"/>
    <property type="match status" value="2"/>
</dbReference>
<evidence type="ECO:0000256" key="6">
    <source>
        <dbReference type="SAM" id="Phobius"/>
    </source>
</evidence>
<dbReference type="Pfam" id="PF03176">
    <property type="entry name" value="MMPL"/>
    <property type="match status" value="2"/>
</dbReference>
<feature type="domain" description="SSD" evidence="7">
    <location>
        <begin position="176"/>
        <end position="325"/>
    </location>
</feature>
<evidence type="ECO:0000256" key="4">
    <source>
        <dbReference type="ARBA" id="ARBA00022989"/>
    </source>
</evidence>
<evidence type="ECO:0000259" key="7">
    <source>
        <dbReference type="PROSITE" id="PS50156"/>
    </source>
</evidence>
<keyword evidence="3 6" id="KW-0812">Transmembrane</keyword>
<dbReference type="RefSeq" id="WP_313496905.1">
    <property type="nucleotide sequence ID" value="NZ_CP134879.1"/>
</dbReference>
<sequence>MSLALHRLGRFVGRHRAAVLVGWLLLLLVVGGASRVMGSTFDENYTISGTESQEGQDVLAARFGSAATGATAQVLYRVDAGSDITTAGAQATIADSLGAIAAIDGVANVTDAGSLPVDDAGDATLATVQFTDEHPDHTTLDAVEAAATVADNGVTSTIGGSSYGNGTDVGGHTSELIGITMALLVMVLTFGSLLAAGMPILTALVGVGTTLSAITLLTHVTSVSNAAPAFASMLGLAVAIDYSLFILSRHRAELAAGAQPREAMARALATSGSAVVFAGLTVVVSLVGLVVVQIPMLTVMALGGALAVTMAVLAALTLLPAVALLAGERLRPRAGRTDKAGTRVSERWIRSVTRRPLVTITAVVVVVGAIAAPAFSIRLALPDAGTQPVGTAARDHFDAVADTFGPGYNAPLLITADILGSTDPVQTVQDLSDAVAALPGVAAVSKATPNASADTALLRVIPEGGQSDPATVTLVQTIRDNAAAVEAELGVSDIRVTGTTAINIDVSQRLSDALLPFGLTVVGLSLVLLLIVFRSVAVPIKATVGYVLSVGAAFGAIVAVFQWGWLPFILGGNEPGPLVSFLPILVMGVLFGLAMDYEMFLVSRMREEHAHSGDATRAIRVGFSHSAPVVTAAAVIMVSVFVAFLPGGSTTIKPIAFGLAVGVAVDAFLVRMTLVPAVLTLLGDHAWKMPESWKRRLPTVDVEGDALVRQTAVDSSPEASCALSALDVTARLGDLPVTVQAAPGQIVILDIPDTDAQVALGAVLTGRAHAWSGDLVVDGMILPERAGEVRARSAVATPEGVDQTRTAAHEVRATLTLAGARRRNLTDRTAHALGLLAALDIPADAHLAALDEADRRAVVAVSALAAGARLIVLPGAPDHDLAALLAGHGASVVLFAPVRATLTRTGAQQLEIGA</sequence>
<feature type="transmembrane region" description="Helical" evidence="6">
    <location>
        <begin position="300"/>
        <end position="326"/>
    </location>
</feature>
<proteinExistence type="predicted"/>
<protein>
    <submittedName>
        <fullName evidence="8">MMPL family transporter</fullName>
    </submittedName>
</protein>
<feature type="transmembrane region" description="Helical" evidence="6">
    <location>
        <begin position="176"/>
        <end position="194"/>
    </location>
</feature>
<reference evidence="8 9" key="1">
    <citation type="submission" date="2023-09" db="EMBL/GenBank/DDBJ databases">
        <title>Demequina sp. a novel bacteria isolated from Capsicum annuum.</title>
        <authorList>
            <person name="Humaira Z."/>
            <person name="Lee J."/>
            <person name="Cho D."/>
        </authorList>
    </citation>
    <scope>NUCLEOTIDE SEQUENCE [LARGE SCALE GENOMIC DNA]</scope>
    <source>
        <strain evidence="8 9">OYTSA14</strain>
    </source>
</reference>
<gene>
    <name evidence="8" type="ORF">RN606_10325</name>
</gene>
<feature type="transmembrane region" description="Helical" evidence="6">
    <location>
        <begin position="357"/>
        <end position="381"/>
    </location>
</feature>
<name>A0AA96F4T1_9MICO</name>
<dbReference type="GO" id="GO:0005886">
    <property type="term" value="C:plasma membrane"/>
    <property type="evidence" value="ECO:0007669"/>
    <property type="project" value="UniProtKB-SubCell"/>
</dbReference>
<evidence type="ECO:0000256" key="3">
    <source>
        <dbReference type="ARBA" id="ARBA00022692"/>
    </source>
</evidence>
<feature type="transmembrane region" description="Helical" evidence="6">
    <location>
        <begin position="657"/>
        <end position="682"/>
    </location>
</feature>
<feature type="transmembrane region" description="Helical" evidence="6">
    <location>
        <begin position="268"/>
        <end position="294"/>
    </location>
</feature>
<dbReference type="InterPro" id="IPR004869">
    <property type="entry name" value="MMPL_dom"/>
</dbReference>
<feature type="transmembrane region" description="Helical" evidence="6">
    <location>
        <begin position="545"/>
        <end position="566"/>
    </location>
</feature>
<feature type="transmembrane region" description="Helical" evidence="6">
    <location>
        <begin position="578"/>
        <end position="597"/>
    </location>
</feature>
<evidence type="ECO:0000256" key="1">
    <source>
        <dbReference type="ARBA" id="ARBA00004651"/>
    </source>
</evidence>
<dbReference type="EMBL" id="CP134879">
    <property type="protein sequence ID" value="WNM23754.1"/>
    <property type="molecule type" value="Genomic_DNA"/>
</dbReference>
<keyword evidence="9" id="KW-1185">Reference proteome</keyword>
<evidence type="ECO:0000256" key="2">
    <source>
        <dbReference type="ARBA" id="ARBA00022475"/>
    </source>
</evidence>
<keyword evidence="4 6" id="KW-1133">Transmembrane helix</keyword>
<feature type="transmembrane region" description="Helical" evidence="6">
    <location>
        <begin position="513"/>
        <end position="533"/>
    </location>
</feature>
<organism evidence="8 9">
    <name type="scientific">Demequina capsici</name>
    <dbReference type="NCBI Taxonomy" id="3075620"/>
    <lineage>
        <taxon>Bacteria</taxon>
        <taxon>Bacillati</taxon>
        <taxon>Actinomycetota</taxon>
        <taxon>Actinomycetes</taxon>
        <taxon>Micrococcales</taxon>
        <taxon>Demequinaceae</taxon>
        <taxon>Demequina</taxon>
    </lineage>
</organism>